<keyword evidence="4" id="KW-1185">Reference proteome</keyword>
<dbReference type="GeneID" id="27343262"/>
<reference evidence="3 4" key="1">
    <citation type="submission" date="2015-01" db="EMBL/GenBank/DDBJ databases">
        <title>The Genome Sequence of Cladophialophora immunda CBS83496.</title>
        <authorList>
            <consortium name="The Broad Institute Genomics Platform"/>
            <person name="Cuomo C."/>
            <person name="de Hoog S."/>
            <person name="Gorbushina A."/>
            <person name="Stielow B."/>
            <person name="Teixiera M."/>
            <person name="Abouelleil A."/>
            <person name="Chapman S.B."/>
            <person name="Priest M."/>
            <person name="Young S.K."/>
            <person name="Wortman J."/>
            <person name="Nusbaum C."/>
            <person name="Birren B."/>
        </authorList>
    </citation>
    <scope>NUCLEOTIDE SEQUENCE [LARGE SCALE GENOMIC DNA]</scope>
    <source>
        <strain evidence="3 4">CBS 83496</strain>
    </source>
</reference>
<dbReference type="InterPro" id="IPR052998">
    <property type="entry name" value="Hetero-Diels-Alderase-like"/>
</dbReference>
<gene>
    <name evidence="3" type="ORF">PV07_04068</name>
</gene>
<dbReference type="Proteomes" id="UP000054466">
    <property type="component" value="Unassembled WGS sequence"/>
</dbReference>
<dbReference type="PANTHER" id="PTHR42060:SF1">
    <property type="entry name" value="NHL REPEAT-CONTAINING PROTEIN"/>
    <property type="match status" value="1"/>
</dbReference>
<feature type="compositionally biased region" description="Polar residues" evidence="1">
    <location>
        <begin position="308"/>
        <end position="327"/>
    </location>
</feature>
<evidence type="ECO:0000313" key="3">
    <source>
        <dbReference type="EMBL" id="KIW32535.1"/>
    </source>
</evidence>
<protein>
    <recommendedName>
        <fullName evidence="5">SMP-30/Gluconolactonase/LRE-like region domain-containing protein</fullName>
    </recommendedName>
</protein>
<feature type="region of interest" description="Disordered" evidence="1">
    <location>
        <begin position="305"/>
        <end position="329"/>
    </location>
</feature>
<accession>A0A0D2CRH5</accession>
<dbReference type="OrthoDB" id="9977941at2759"/>
<dbReference type="STRING" id="569365.A0A0D2CRH5"/>
<evidence type="ECO:0008006" key="5">
    <source>
        <dbReference type="Google" id="ProtNLM"/>
    </source>
</evidence>
<organism evidence="3 4">
    <name type="scientific">Cladophialophora immunda</name>
    <dbReference type="NCBI Taxonomy" id="569365"/>
    <lineage>
        <taxon>Eukaryota</taxon>
        <taxon>Fungi</taxon>
        <taxon>Dikarya</taxon>
        <taxon>Ascomycota</taxon>
        <taxon>Pezizomycotina</taxon>
        <taxon>Eurotiomycetes</taxon>
        <taxon>Chaetothyriomycetidae</taxon>
        <taxon>Chaetothyriales</taxon>
        <taxon>Herpotrichiellaceae</taxon>
        <taxon>Cladophialophora</taxon>
    </lineage>
</organism>
<feature type="signal peptide" evidence="2">
    <location>
        <begin position="1"/>
        <end position="16"/>
    </location>
</feature>
<dbReference type="VEuPathDB" id="FungiDB:PV07_04068"/>
<evidence type="ECO:0000313" key="4">
    <source>
        <dbReference type="Proteomes" id="UP000054466"/>
    </source>
</evidence>
<dbReference type="Gene3D" id="2.120.10.30">
    <property type="entry name" value="TolB, C-terminal domain"/>
    <property type="match status" value="1"/>
</dbReference>
<feature type="chain" id="PRO_5002239940" description="SMP-30/Gluconolactonase/LRE-like region domain-containing protein" evidence="2">
    <location>
        <begin position="17"/>
        <end position="399"/>
    </location>
</feature>
<evidence type="ECO:0000256" key="1">
    <source>
        <dbReference type="SAM" id="MobiDB-lite"/>
    </source>
</evidence>
<dbReference type="SUPFAM" id="SSF63829">
    <property type="entry name" value="Calcium-dependent phosphotriesterase"/>
    <property type="match status" value="1"/>
</dbReference>
<dbReference type="RefSeq" id="XP_016252751.1">
    <property type="nucleotide sequence ID" value="XM_016390849.1"/>
</dbReference>
<name>A0A0D2CRH5_9EURO</name>
<keyword evidence="2" id="KW-0732">Signal</keyword>
<sequence length="399" mass="40958">MFCLLCSLCTFALIAAAQTTAPNEYTVQKIAALDNFLVENLAVRGNGKILVTTSAPAATLWEIDPQSSLNATLITQFPGVSGSYGITELQPDVFYVTTGNFSIQTRQPVPQSFTLFEVDMSGFRQLPTGKVTSLPTPREIAILANATVLNGLTHVDGQDGFVLAADSYAGLIWKVDVATGDVVVAIKDASMDPSPSKAAGINGLKYQNGSLYYTNTGSNLYYRLAISANGTAAGTPETIAQIAKPDDLILDDSGTAYICQQVNSLSRVAGNGTVEVIAGTANSNASSLLGPTAVAWGRTPSDKDKLYVTTNGGQSAASNPSSGSQGLSVIGPIAQDSAATSNSSTSASSSASSSASATSSATQGAATQTQSTGGAAASFDQGVRWCLFMVSLALLSVLL</sequence>
<dbReference type="AlphaFoldDB" id="A0A0D2CRH5"/>
<dbReference type="PANTHER" id="PTHR42060">
    <property type="entry name" value="NHL REPEAT-CONTAINING PROTEIN-RELATED"/>
    <property type="match status" value="1"/>
</dbReference>
<dbReference type="InterPro" id="IPR011042">
    <property type="entry name" value="6-blade_b-propeller_TolB-like"/>
</dbReference>
<evidence type="ECO:0000256" key="2">
    <source>
        <dbReference type="SAM" id="SignalP"/>
    </source>
</evidence>
<dbReference type="HOGENOM" id="CLU_052989_1_0_1"/>
<dbReference type="EMBL" id="KN847041">
    <property type="protein sequence ID" value="KIW32535.1"/>
    <property type="molecule type" value="Genomic_DNA"/>
</dbReference>
<proteinExistence type="predicted"/>